<dbReference type="RefSeq" id="WP_207088662.1">
    <property type="nucleotide sequence ID" value="NZ_JAFLQW010000370.1"/>
</dbReference>
<dbReference type="SMART" id="SM00320">
    <property type="entry name" value="WD40"/>
    <property type="match status" value="7"/>
</dbReference>
<evidence type="ECO:0000313" key="5">
    <source>
        <dbReference type="EMBL" id="MBO0350172.1"/>
    </source>
</evidence>
<sequence>MFGLGDSGKKRLGKAVLPWQKHWQGMLSDYVTSIQWSPDGSTFSAASAAGEVVLWQDESSEKLRYLQQDSGRSIDVLSFSGDSQFLATGGEEGTVNIWQISSPQREVIASLKNERAWIDKLSWSPTQNLLAYSAVKQVFVWDLEKKETVAMLDFDQSSVLAIAWHPLGEYLAVAGNQGVKIWDTRDWQEDPYCLDIPSVSVAIAWSPEGQYLAAGNMDSTLVVVDIKNPHPWVMRGFYGKVRQLAWCDRPTVLGTPLLAVCHAESIAVWEKQFGPNAGWDGWELEGHSAVVQAIGFQPGTFHLASAAEDGQLYIWRDAEQVWQLLEGAPDGFSNVAWHPQGEAIAAAGVSGELIIWSKSTAGQGFSP</sequence>
<dbReference type="Gene3D" id="2.130.10.10">
    <property type="entry name" value="YVTN repeat-like/Quinoprotein amine dehydrogenase"/>
    <property type="match status" value="2"/>
</dbReference>
<accession>A0ABS3FUZ4</accession>
<evidence type="ECO:0000313" key="6">
    <source>
        <dbReference type="Proteomes" id="UP000664844"/>
    </source>
</evidence>
<keyword evidence="2" id="KW-0677">Repeat</keyword>
<evidence type="ECO:0000256" key="2">
    <source>
        <dbReference type="ARBA" id="ARBA00022737"/>
    </source>
</evidence>
<evidence type="ECO:0000259" key="4">
    <source>
        <dbReference type="Pfam" id="PF12894"/>
    </source>
</evidence>
<dbReference type="PROSITE" id="PS50082">
    <property type="entry name" value="WD_REPEATS_2"/>
    <property type="match status" value="3"/>
</dbReference>
<evidence type="ECO:0000256" key="3">
    <source>
        <dbReference type="PROSITE-ProRule" id="PRU00221"/>
    </source>
</evidence>
<feature type="domain" description="Anaphase-promoting complex subunit 4-like WD40" evidence="4">
    <location>
        <begin position="121"/>
        <end position="181"/>
    </location>
</feature>
<dbReference type="InterPro" id="IPR001680">
    <property type="entry name" value="WD40_rpt"/>
</dbReference>
<dbReference type="InterPro" id="IPR036322">
    <property type="entry name" value="WD40_repeat_dom_sf"/>
</dbReference>
<dbReference type="Pfam" id="PF12894">
    <property type="entry name" value="ANAPC4_WD40"/>
    <property type="match status" value="1"/>
</dbReference>
<dbReference type="SUPFAM" id="SSF50978">
    <property type="entry name" value="WD40 repeat-like"/>
    <property type="match status" value="1"/>
</dbReference>
<keyword evidence="1 3" id="KW-0853">WD repeat</keyword>
<dbReference type="InterPro" id="IPR015943">
    <property type="entry name" value="WD40/YVTN_repeat-like_dom_sf"/>
</dbReference>
<feature type="repeat" description="WD" evidence="3">
    <location>
        <begin position="284"/>
        <end position="315"/>
    </location>
</feature>
<dbReference type="PANTHER" id="PTHR19848:SF8">
    <property type="entry name" value="F-BOX AND WD REPEAT DOMAIN CONTAINING 7"/>
    <property type="match status" value="1"/>
</dbReference>
<reference evidence="5 6" key="1">
    <citation type="submission" date="2021-03" db="EMBL/GenBank/DDBJ databases">
        <title>Metabolic Capacity of the Antarctic Cyanobacterium Phormidium pseudopriestleyi that Sustains Oxygenic Photosynthesis in the Presence of Hydrogen Sulfide.</title>
        <authorList>
            <person name="Lumian J.E."/>
            <person name="Jungblut A.D."/>
            <person name="Dillon M.L."/>
            <person name="Hawes I."/>
            <person name="Doran P.T."/>
            <person name="Mackey T.J."/>
            <person name="Dick G.J."/>
            <person name="Grettenberger C.L."/>
            <person name="Sumner D.Y."/>
        </authorList>
    </citation>
    <scope>NUCLEOTIDE SEQUENCE [LARGE SCALE GENOMIC DNA]</scope>
    <source>
        <strain evidence="5 6">FRX01</strain>
    </source>
</reference>
<evidence type="ECO:0000256" key="1">
    <source>
        <dbReference type="ARBA" id="ARBA00022574"/>
    </source>
</evidence>
<comment type="caution">
    <text evidence="5">The sequence shown here is derived from an EMBL/GenBank/DDBJ whole genome shotgun (WGS) entry which is preliminary data.</text>
</comment>
<keyword evidence="6" id="KW-1185">Reference proteome</keyword>
<proteinExistence type="predicted"/>
<gene>
    <name evidence="5" type="ORF">J0895_13830</name>
</gene>
<dbReference type="Pfam" id="PF00400">
    <property type="entry name" value="WD40"/>
    <property type="match status" value="4"/>
</dbReference>
<protein>
    <submittedName>
        <fullName evidence="5">WD40 repeat domain-containing protein</fullName>
    </submittedName>
</protein>
<dbReference type="EMBL" id="JAFLQW010000370">
    <property type="protein sequence ID" value="MBO0350172.1"/>
    <property type="molecule type" value="Genomic_DNA"/>
</dbReference>
<dbReference type="InterPro" id="IPR024977">
    <property type="entry name" value="Apc4-like_WD40_dom"/>
</dbReference>
<dbReference type="Proteomes" id="UP000664844">
    <property type="component" value="Unassembled WGS sequence"/>
</dbReference>
<feature type="repeat" description="WD" evidence="3">
    <location>
        <begin position="31"/>
        <end position="65"/>
    </location>
</feature>
<name>A0ABS3FUZ4_9CYAN</name>
<feature type="repeat" description="WD" evidence="3">
    <location>
        <begin position="67"/>
        <end position="108"/>
    </location>
</feature>
<dbReference type="PANTHER" id="PTHR19848">
    <property type="entry name" value="WD40 REPEAT PROTEIN"/>
    <property type="match status" value="1"/>
</dbReference>
<organism evidence="5 6">
    <name type="scientific">Phormidium pseudopriestleyi FRX01</name>
    <dbReference type="NCBI Taxonomy" id="1759528"/>
    <lineage>
        <taxon>Bacteria</taxon>
        <taxon>Bacillati</taxon>
        <taxon>Cyanobacteriota</taxon>
        <taxon>Cyanophyceae</taxon>
        <taxon>Oscillatoriophycideae</taxon>
        <taxon>Oscillatoriales</taxon>
        <taxon>Oscillatoriaceae</taxon>
        <taxon>Phormidium</taxon>
    </lineage>
</organism>
<dbReference type="PROSITE" id="PS50294">
    <property type="entry name" value="WD_REPEATS_REGION"/>
    <property type="match status" value="2"/>
</dbReference>